<sequence length="525" mass="59849">MYTDQHSQQHHVFIPSDEPLDHREVALHFSWFLDKPTLLACLRVSRSWFAALEPCLWHSFTLLRDHPNPSASHQPRQGTQQQQQGRTAFLPRRYPTLGSLQRNARHIARLRYFGELPLLKALVPHLNQLRYLEVTRYTDEIKQLLKQNAASLHTLILKGDPLIPGDTIMIDRIWHHLLDSTALRVLELNGAIVSDYEGTKFGLVCHKLTSLSLIDSKLLERPKSEDEFLNLRTLVLERSFLPKEDQPPLFEICPALENFTWRSRSGKLSTFKFLVFLNAGRGESLSGLDLSGSQVTDSDLASIIRLLPGLTRLRACNSLFGPEATRVITEMRQHQMQELILLQCPGFTETYSQEVLRTCSRLRVFSAPAVNAVDMSQLKWSCTGLEELDIGIVGTRRLPKPVALRHGGIYSQLAVLTNLRVLRLGEVTDMEEGPFLLDLRVQSGLSLLSTLERLEVFDCEKLKPVMEFFDLQWVVRNWGSLKRLVGSVHPNYEQRDLSNEFLSSQLPGLETYLTQADYALALARK</sequence>
<dbReference type="AlphaFoldDB" id="A0A197K5D4"/>
<dbReference type="Gene3D" id="3.80.10.10">
    <property type="entry name" value="Ribonuclease Inhibitor"/>
    <property type="match status" value="1"/>
</dbReference>
<gene>
    <name evidence="2" type="ORF">K457DRAFT_135679</name>
</gene>
<reference evidence="2 3" key="1">
    <citation type="submission" date="2016-05" db="EMBL/GenBank/DDBJ databases">
        <title>Genome sequencing reveals origins of a unique bacterial endosymbiosis in the earliest lineages of terrestrial Fungi.</title>
        <authorList>
            <consortium name="DOE Joint Genome Institute"/>
            <person name="Uehling J."/>
            <person name="Gryganskyi A."/>
            <person name="Hameed K."/>
            <person name="Tschaplinski T."/>
            <person name="Misztal P."/>
            <person name="Wu S."/>
            <person name="Desiro A."/>
            <person name="Vande Pol N."/>
            <person name="Du Z.-Y."/>
            <person name="Zienkiewicz A."/>
            <person name="Zienkiewicz K."/>
            <person name="Morin E."/>
            <person name="Tisserant E."/>
            <person name="Splivallo R."/>
            <person name="Hainaut M."/>
            <person name="Henrissat B."/>
            <person name="Ohm R."/>
            <person name="Kuo A."/>
            <person name="Yan J."/>
            <person name="Lipzen A."/>
            <person name="Nolan M."/>
            <person name="Labutti K."/>
            <person name="Barry K."/>
            <person name="Goldstein A."/>
            <person name="Labbe J."/>
            <person name="Schadt C."/>
            <person name="Tuskan G."/>
            <person name="Grigoriev I."/>
            <person name="Martin F."/>
            <person name="Vilgalys R."/>
            <person name="Bonito G."/>
        </authorList>
    </citation>
    <scope>NUCLEOTIDE SEQUENCE [LARGE SCALE GENOMIC DNA]</scope>
    <source>
        <strain evidence="2 3">AG-77</strain>
    </source>
</reference>
<protein>
    <submittedName>
        <fullName evidence="2">RNI-like protein</fullName>
    </submittedName>
</protein>
<dbReference type="Proteomes" id="UP000078512">
    <property type="component" value="Unassembled WGS sequence"/>
</dbReference>
<dbReference type="SUPFAM" id="SSF52047">
    <property type="entry name" value="RNI-like"/>
    <property type="match status" value="1"/>
</dbReference>
<feature type="compositionally biased region" description="Low complexity" evidence="1">
    <location>
        <begin position="76"/>
        <end position="86"/>
    </location>
</feature>
<dbReference type="EMBL" id="KV442027">
    <property type="protein sequence ID" value="OAQ31906.1"/>
    <property type="molecule type" value="Genomic_DNA"/>
</dbReference>
<feature type="region of interest" description="Disordered" evidence="1">
    <location>
        <begin position="67"/>
        <end position="86"/>
    </location>
</feature>
<name>A0A197K5D4_9FUNG</name>
<evidence type="ECO:0000313" key="2">
    <source>
        <dbReference type="EMBL" id="OAQ31906.1"/>
    </source>
</evidence>
<organism evidence="2 3">
    <name type="scientific">Linnemannia elongata AG-77</name>
    <dbReference type="NCBI Taxonomy" id="1314771"/>
    <lineage>
        <taxon>Eukaryota</taxon>
        <taxon>Fungi</taxon>
        <taxon>Fungi incertae sedis</taxon>
        <taxon>Mucoromycota</taxon>
        <taxon>Mortierellomycotina</taxon>
        <taxon>Mortierellomycetes</taxon>
        <taxon>Mortierellales</taxon>
        <taxon>Mortierellaceae</taxon>
        <taxon>Linnemannia</taxon>
    </lineage>
</organism>
<dbReference type="InterPro" id="IPR032675">
    <property type="entry name" value="LRR_dom_sf"/>
</dbReference>
<proteinExistence type="predicted"/>
<evidence type="ECO:0000256" key="1">
    <source>
        <dbReference type="SAM" id="MobiDB-lite"/>
    </source>
</evidence>
<keyword evidence="3" id="KW-1185">Reference proteome</keyword>
<evidence type="ECO:0000313" key="3">
    <source>
        <dbReference type="Proteomes" id="UP000078512"/>
    </source>
</evidence>
<dbReference type="OrthoDB" id="2341137at2759"/>
<accession>A0A197K5D4</accession>